<gene>
    <name evidence="4" type="ORF">SNAT2548_LOCUS1964</name>
</gene>
<protein>
    <recommendedName>
        <fullName evidence="6">Altered inheritance of mitochondria protein 24, mitochondrial</fullName>
    </recommendedName>
</protein>
<feature type="region of interest" description="Disordered" evidence="1">
    <location>
        <begin position="125"/>
        <end position="144"/>
    </location>
</feature>
<feature type="chain" id="PRO_5032873014" description="Altered inheritance of mitochondria protein 24, mitochondrial" evidence="3">
    <location>
        <begin position="21"/>
        <end position="328"/>
    </location>
</feature>
<reference evidence="4" key="1">
    <citation type="submission" date="2021-02" db="EMBL/GenBank/DDBJ databases">
        <authorList>
            <person name="Dougan E. K."/>
            <person name="Rhodes N."/>
            <person name="Thang M."/>
            <person name="Chan C."/>
        </authorList>
    </citation>
    <scope>NUCLEOTIDE SEQUENCE</scope>
</reference>
<dbReference type="EMBL" id="CAJNDS010000113">
    <property type="protein sequence ID" value="CAE6961163.1"/>
    <property type="molecule type" value="Genomic_DNA"/>
</dbReference>
<evidence type="ECO:0008006" key="6">
    <source>
        <dbReference type="Google" id="ProtNLM"/>
    </source>
</evidence>
<name>A0A812HV97_9DINO</name>
<dbReference type="Proteomes" id="UP000604046">
    <property type="component" value="Unassembled WGS sequence"/>
</dbReference>
<evidence type="ECO:0000313" key="5">
    <source>
        <dbReference type="Proteomes" id="UP000604046"/>
    </source>
</evidence>
<sequence length="328" mass="34663">MGRHFMAWASLALLSALARGEVCAECRDDDLIPDFSFLQVNQNITRSNGSNSSLARTLAGASPSVVVATPPAGPSEVMSLTFTKSSVHSETTNAGTVLLDLVILVLMLILMGLCCSRFILVSTPDQASRGPSPGSPSKAKDPNAAAALLSSQAVPIPVLCPEFVMKASESRFTIDMAHITGPVQSFPINLPSGKKVLEATSQQGGMITITDVEQQARRMMIRASSSGGRPLLTIYDGSGAFFGKVSADGNGVVLYSMQSPCALMKTTDVAGCSVEFQTLKEPRAIIARTFKKGEELRAQVSADYDGILLMGCVLGVILLQPEMMKMGL</sequence>
<dbReference type="AlphaFoldDB" id="A0A812HV97"/>
<proteinExistence type="predicted"/>
<evidence type="ECO:0000256" key="1">
    <source>
        <dbReference type="SAM" id="MobiDB-lite"/>
    </source>
</evidence>
<evidence type="ECO:0000256" key="2">
    <source>
        <dbReference type="SAM" id="Phobius"/>
    </source>
</evidence>
<comment type="caution">
    <text evidence="4">The sequence shown here is derived from an EMBL/GenBank/DDBJ whole genome shotgun (WGS) entry which is preliminary data.</text>
</comment>
<keyword evidence="2" id="KW-1133">Transmembrane helix</keyword>
<accession>A0A812HV97</accession>
<keyword evidence="5" id="KW-1185">Reference proteome</keyword>
<organism evidence="4 5">
    <name type="scientific">Symbiodinium natans</name>
    <dbReference type="NCBI Taxonomy" id="878477"/>
    <lineage>
        <taxon>Eukaryota</taxon>
        <taxon>Sar</taxon>
        <taxon>Alveolata</taxon>
        <taxon>Dinophyceae</taxon>
        <taxon>Suessiales</taxon>
        <taxon>Symbiodiniaceae</taxon>
        <taxon>Symbiodinium</taxon>
    </lineage>
</organism>
<keyword evidence="2" id="KW-0812">Transmembrane</keyword>
<dbReference type="OrthoDB" id="429821at2759"/>
<feature type="signal peptide" evidence="3">
    <location>
        <begin position="1"/>
        <end position="20"/>
    </location>
</feature>
<evidence type="ECO:0000313" key="4">
    <source>
        <dbReference type="EMBL" id="CAE6961163.1"/>
    </source>
</evidence>
<keyword evidence="2" id="KW-0472">Membrane</keyword>
<feature type="transmembrane region" description="Helical" evidence="2">
    <location>
        <begin position="97"/>
        <end position="120"/>
    </location>
</feature>
<evidence type="ECO:0000256" key="3">
    <source>
        <dbReference type="SAM" id="SignalP"/>
    </source>
</evidence>
<keyword evidence="3" id="KW-0732">Signal</keyword>